<evidence type="ECO:0000313" key="2">
    <source>
        <dbReference type="Proteomes" id="UP000253509"/>
    </source>
</evidence>
<proteinExistence type="predicted"/>
<dbReference type="RefSeq" id="WP_113904088.1">
    <property type="nucleotide sequence ID" value="NZ_QNSB01000005.1"/>
</dbReference>
<evidence type="ECO:0008006" key="3">
    <source>
        <dbReference type="Google" id="ProtNLM"/>
    </source>
</evidence>
<comment type="caution">
    <text evidence="1">The sequence shown here is derived from an EMBL/GenBank/DDBJ whole genome shotgun (WGS) entry which is preliminary data.</text>
</comment>
<accession>A0A366IKD2</accession>
<organism evidence="1 2">
    <name type="scientific">Brevibacterium celere</name>
    <dbReference type="NCBI Taxonomy" id="225845"/>
    <lineage>
        <taxon>Bacteria</taxon>
        <taxon>Bacillati</taxon>
        <taxon>Actinomycetota</taxon>
        <taxon>Actinomycetes</taxon>
        <taxon>Micrococcales</taxon>
        <taxon>Brevibacteriaceae</taxon>
        <taxon>Brevibacterium</taxon>
    </lineage>
</organism>
<name>A0A366IKD2_9MICO</name>
<reference evidence="1 2" key="1">
    <citation type="submission" date="2018-06" db="EMBL/GenBank/DDBJ databases">
        <title>Freshwater and sediment microbial communities from various areas in North America, analyzing microbe dynamics in response to fracking.</title>
        <authorList>
            <person name="Lamendella R."/>
        </authorList>
    </citation>
    <scope>NUCLEOTIDE SEQUENCE [LARGE SCALE GENOMIC DNA]</scope>
    <source>
        <strain evidence="1 2">3b_TX</strain>
    </source>
</reference>
<keyword evidence="2" id="KW-1185">Reference proteome</keyword>
<dbReference type="Proteomes" id="UP000253509">
    <property type="component" value="Unassembled WGS sequence"/>
</dbReference>
<dbReference type="AlphaFoldDB" id="A0A366IKD2"/>
<dbReference type="EMBL" id="QNSB01000005">
    <property type="protein sequence ID" value="RBP71589.1"/>
    <property type="molecule type" value="Genomic_DNA"/>
</dbReference>
<evidence type="ECO:0000313" key="1">
    <source>
        <dbReference type="EMBL" id="RBP71589.1"/>
    </source>
</evidence>
<protein>
    <recommendedName>
        <fullName evidence="3">Sporulation related protein</fullName>
    </recommendedName>
</protein>
<sequence>MGLFRDVEDANSKYYFNVETNAVEKGLVSDWNHRMGPYDTEAEARAALEKAKARNEAWDDDDAEWNG</sequence>
<gene>
    <name evidence="1" type="ORF">DFO65_105194</name>
</gene>